<dbReference type="EMBL" id="CP034205">
    <property type="protein sequence ID" value="QBZ57416.1"/>
    <property type="molecule type" value="Genomic_DNA"/>
</dbReference>
<protein>
    <submittedName>
        <fullName evidence="1">Uncharacterized protein</fullName>
    </submittedName>
</protein>
<accession>A0A4P7N8V2</accession>
<evidence type="ECO:0000313" key="1">
    <source>
        <dbReference type="EMBL" id="QBZ57416.1"/>
    </source>
</evidence>
<feature type="non-terminal residue" evidence="1">
    <location>
        <position position="1"/>
    </location>
</feature>
<name>A0A4P7N8V2_PYROR</name>
<sequence>ATASSRHWRLWRCIFLPEIIHSHILLKIQVALWSLVSHCHHDTGPKAAANKHSHIPSLSQFYIPTSGSLERPWAWRD</sequence>
<proteinExistence type="predicted"/>
<reference evidence="1 2" key="1">
    <citation type="journal article" date="2019" name="Mol. Biol. Evol.">
        <title>Blast fungal genomes show frequent chromosomal changes, gene gains and losses, and effector gene turnover.</title>
        <authorList>
            <person name="Gomez Luciano L.B."/>
            <person name="Jason Tsai I."/>
            <person name="Chuma I."/>
            <person name="Tosa Y."/>
            <person name="Chen Y.H."/>
            <person name="Li J.Y."/>
            <person name="Li M.Y."/>
            <person name="Jade Lu M.Y."/>
            <person name="Nakayashiki H."/>
            <person name="Li W.H."/>
        </authorList>
    </citation>
    <scope>NUCLEOTIDE SEQUENCE [LARGE SCALE GENOMIC DNA]</scope>
    <source>
        <strain evidence="1">MZ5-1-6</strain>
    </source>
</reference>
<evidence type="ECO:0000313" key="2">
    <source>
        <dbReference type="Proteomes" id="UP000294847"/>
    </source>
</evidence>
<organism evidence="1 2">
    <name type="scientific">Pyricularia oryzae</name>
    <name type="common">Rice blast fungus</name>
    <name type="synonym">Magnaporthe oryzae</name>
    <dbReference type="NCBI Taxonomy" id="318829"/>
    <lineage>
        <taxon>Eukaryota</taxon>
        <taxon>Fungi</taxon>
        <taxon>Dikarya</taxon>
        <taxon>Ascomycota</taxon>
        <taxon>Pezizomycotina</taxon>
        <taxon>Sordariomycetes</taxon>
        <taxon>Sordariomycetidae</taxon>
        <taxon>Magnaporthales</taxon>
        <taxon>Pyriculariaceae</taxon>
        <taxon>Pyricularia</taxon>
    </lineage>
</organism>
<dbReference type="Proteomes" id="UP000294847">
    <property type="component" value="Chromosome 2"/>
</dbReference>
<gene>
    <name evidence="1" type="ORF">PoMZ_02340</name>
</gene>
<dbReference type="AlphaFoldDB" id="A0A4P7N8V2"/>